<keyword evidence="3" id="KW-0378">Hydrolase</keyword>
<dbReference type="EMBL" id="CP097636">
    <property type="protein sequence ID" value="URI11875.1"/>
    <property type="molecule type" value="Genomic_DNA"/>
</dbReference>
<dbReference type="PANTHER" id="PTHR31609:SF1">
    <property type="entry name" value="CARBOHYDRATE DEACETYLASE"/>
    <property type="match status" value="1"/>
</dbReference>
<dbReference type="SUPFAM" id="SSF88713">
    <property type="entry name" value="Glycoside hydrolase/deacetylase"/>
    <property type="match status" value="1"/>
</dbReference>
<keyword evidence="4" id="KW-0460">Magnesium</keyword>
<keyword evidence="5" id="KW-0119">Carbohydrate metabolism</keyword>
<dbReference type="PANTHER" id="PTHR31609">
    <property type="entry name" value="YDJC DEACETYLASE FAMILY MEMBER"/>
    <property type="match status" value="1"/>
</dbReference>
<organism evidence="6 7">
    <name type="scientific">Aquincola tertiaricarbonis</name>
    <dbReference type="NCBI Taxonomy" id="391953"/>
    <lineage>
        <taxon>Bacteria</taxon>
        <taxon>Pseudomonadati</taxon>
        <taxon>Pseudomonadota</taxon>
        <taxon>Betaproteobacteria</taxon>
        <taxon>Burkholderiales</taxon>
        <taxon>Sphaerotilaceae</taxon>
        <taxon>Aquincola</taxon>
    </lineage>
</organism>
<sequence length="248" mass="27109">MRLVAQGRVQAVSVMAAAPAWARDAAMLREAASGRADVGLHLDLTAFPVQPALRRPLPHWIAATALRAVDGRAIEREIQEQLWRFEQAWGGPPDHVDGHQHVHQLPVVRERLVAVLQQRYAGRLPWLRSTRQPRVPGAGLAAFKPWVIEQLGAAALARMARRQGFAQNGRLLGVYGFDGDAASYLQRLAGWLRLAQPRDLLMCHPALAQVPGDAIAKARMAEYQALSSPAVPALLQAAGVRLRRLATA</sequence>
<gene>
    <name evidence="6" type="ORF">MW290_20510</name>
</gene>
<keyword evidence="2" id="KW-0479">Metal-binding</keyword>
<protein>
    <submittedName>
        <fullName evidence="6">ChbG/HpnK family deacetylase</fullName>
    </submittedName>
</protein>
<evidence type="ECO:0000256" key="5">
    <source>
        <dbReference type="ARBA" id="ARBA00023277"/>
    </source>
</evidence>
<evidence type="ECO:0000313" key="7">
    <source>
        <dbReference type="Proteomes" id="UP001056201"/>
    </source>
</evidence>
<dbReference type="InterPro" id="IPR011330">
    <property type="entry name" value="Glyco_hydro/deAcase_b/a-brl"/>
</dbReference>
<evidence type="ECO:0000256" key="3">
    <source>
        <dbReference type="ARBA" id="ARBA00022801"/>
    </source>
</evidence>
<reference evidence="6" key="1">
    <citation type="submission" date="2022-05" db="EMBL/GenBank/DDBJ databases">
        <title>An RpoN-dependent PEP-CTERM gene is involved in floc formation of an Aquincola tertiaricarbonis strain.</title>
        <authorList>
            <person name="Qiu D."/>
            <person name="Xia M."/>
        </authorList>
    </citation>
    <scope>NUCLEOTIDE SEQUENCE</scope>
    <source>
        <strain evidence="6">RN12</strain>
    </source>
</reference>
<dbReference type="CDD" id="cd10807">
    <property type="entry name" value="YdjC_like_3"/>
    <property type="match status" value="1"/>
</dbReference>
<proteinExistence type="predicted"/>
<evidence type="ECO:0000256" key="2">
    <source>
        <dbReference type="ARBA" id="ARBA00022723"/>
    </source>
</evidence>
<evidence type="ECO:0000256" key="4">
    <source>
        <dbReference type="ARBA" id="ARBA00022842"/>
    </source>
</evidence>
<dbReference type="Pfam" id="PF04794">
    <property type="entry name" value="YdjC"/>
    <property type="match status" value="1"/>
</dbReference>
<dbReference type="Proteomes" id="UP001056201">
    <property type="component" value="Chromosome 2"/>
</dbReference>
<dbReference type="Gene3D" id="3.20.20.370">
    <property type="entry name" value="Glycoside hydrolase/deacetylase"/>
    <property type="match status" value="1"/>
</dbReference>
<accession>A0ABY4SH26</accession>
<evidence type="ECO:0000256" key="1">
    <source>
        <dbReference type="ARBA" id="ARBA00001946"/>
    </source>
</evidence>
<keyword evidence="7" id="KW-1185">Reference proteome</keyword>
<comment type="cofactor">
    <cofactor evidence="1">
        <name>Mg(2+)</name>
        <dbReference type="ChEBI" id="CHEBI:18420"/>
    </cofactor>
</comment>
<dbReference type="InterPro" id="IPR006879">
    <property type="entry name" value="YdjC-like"/>
</dbReference>
<name>A0ABY4SH26_AQUTE</name>
<evidence type="ECO:0000313" key="6">
    <source>
        <dbReference type="EMBL" id="URI11875.1"/>
    </source>
</evidence>